<proteinExistence type="predicted"/>
<dbReference type="eggNOG" id="COG2159">
    <property type="taxonomic scope" value="Bacteria"/>
</dbReference>
<dbReference type="STRING" id="1183438.GKIL_1837"/>
<keyword evidence="3" id="KW-1185">Reference proteome</keyword>
<evidence type="ECO:0000313" key="3">
    <source>
        <dbReference type="Proteomes" id="UP000017396"/>
    </source>
</evidence>
<dbReference type="Pfam" id="PF10592">
    <property type="entry name" value="AIPR"/>
    <property type="match status" value="1"/>
</dbReference>
<evidence type="ECO:0000313" key="2">
    <source>
        <dbReference type="EMBL" id="AGY58083.1"/>
    </source>
</evidence>
<dbReference type="Proteomes" id="UP000017396">
    <property type="component" value="Chromosome"/>
</dbReference>
<dbReference type="OrthoDB" id="9806213at2"/>
<reference evidence="2 3" key="1">
    <citation type="journal article" date="2013" name="PLoS ONE">
        <title>Cultivation and Complete Genome Sequencing of Gloeobacter kilaueensis sp. nov., from a Lava Cave in Kilauea Caldera, Hawai'i.</title>
        <authorList>
            <person name="Saw J.H."/>
            <person name="Schatz M."/>
            <person name="Brown M.V."/>
            <person name="Kunkel D.D."/>
            <person name="Foster J.S."/>
            <person name="Shick H."/>
            <person name="Christensen S."/>
            <person name="Hou S."/>
            <person name="Wan X."/>
            <person name="Donachie S.P."/>
        </authorList>
    </citation>
    <scope>NUCLEOTIDE SEQUENCE [LARGE SCALE GENOMIC DNA]</scope>
    <source>
        <strain evidence="3">JS</strain>
    </source>
</reference>
<dbReference type="EMBL" id="CP003587">
    <property type="protein sequence ID" value="AGY58083.1"/>
    <property type="molecule type" value="Genomic_DNA"/>
</dbReference>
<dbReference type="AlphaFoldDB" id="U5QGR4"/>
<dbReference type="KEGG" id="glj:GKIL_1837"/>
<dbReference type="PATRIC" id="fig|1183438.3.peg.1800"/>
<name>U5QGR4_GLOK1</name>
<sequence length="576" mass="66165">MSQQFNSIQLIDLTYNSMLTLIHPYLVSGRTESAAFLHWFLVHIYRLDQMLVEDIVCDGPQDRGIDGIYVDEHEEYIDVFQTKITQNSSRTLGDVVLKEFLGTLHQFQTIDKVDLLIATASNPQLKGLLLEKRSFFERGYPIRGIFVTNMAKNVDSDNYLESLESDTNIADKNVELKVWDKTLIERMYVPGERAIPSTTEASFDISYTNIIDYNVGNRARVIIAPISATDLVHLDGIDNQKIFDLNVRKSLGKTKVNKDITKSIGDLNEHNQFILYHNGITIICSRVDVDSEKGKIKIQGYAVVNGCQSLSCLYDKRMQVTPDLKILTRIVEIQPGSDQLLSKITYNSNNQNGVKARDFRSNSIVQVRLQNEIRQNYPKYFYQIKRGDDPGEAVIIDSELAGKLLIVFDLKQPWTVHQSYKIFDEMHQEIFARPEVNGGRIVTLFEVMNEIERHLNTIEPQIFGRYQMTKFFILYILREILDSDPIGKKFCRKPETFYDTEKDLQKLITCIQQLIIDLVVDLNGEFSEEGANFDFKRVLKTQSLSRQLARKVVDAHQKLVSRGRIDSFSAAWDEAN</sequence>
<feature type="domain" description="Abortive phage infection protein C-terminal" evidence="1">
    <location>
        <begin position="243"/>
        <end position="551"/>
    </location>
</feature>
<accession>U5QGR4</accession>
<dbReference type="InterPro" id="IPR018891">
    <property type="entry name" value="AIPR_C"/>
</dbReference>
<organism evidence="2 3">
    <name type="scientific">Gloeobacter kilaueensis (strain ATCC BAA-2537 / CCAP 1431/1 / ULC 316 / JS1)</name>
    <dbReference type="NCBI Taxonomy" id="1183438"/>
    <lineage>
        <taxon>Bacteria</taxon>
        <taxon>Bacillati</taxon>
        <taxon>Cyanobacteriota</taxon>
        <taxon>Cyanophyceae</taxon>
        <taxon>Gloeobacterales</taxon>
        <taxon>Gloeobacteraceae</taxon>
        <taxon>Gloeobacter</taxon>
    </lineage>
</organism>
<gene>
    <name evidence="2" type="ORF">GKIL_1837</name>
</gene>
<dbReference type="HOGENOM" id="CLU_489028_0_0_3"/>
<protein>
    <recommendedName>
        <fullName evidence="1">Abortive phage infection protein C-terminal domain-containing protein</fullName>
    </recommendedName>
</protein>
<evidence type="ECO:0000259" key="1">
    <source>
        <dbReference type="Pfam" id="PF10592"/>
    </source>
</evidence>